<keyword evidence="2" id="KW-1185">Reference proteome</keyword>
<sequence length="92" mass="9881">MRYDGGGGVVMVKNTRKNSLSLWSPPATVAQALAASNTPTDVVLLHSGYRVLVLVEARVPVQGKHSQCVVHGRDWARYEISGQAMCSLGLAF</sequence>
<evidence type="ECO:0000313" key="2">
    <source>
        <dbReference type="Proteomes" id="UP000678499"/>
    </source>
</evidence>
<dbReference type="EMBL" id="CAJPEX010000044">
    <property type="protein sequence ID" value="CAG0912708.1"/>
    <property type="molecule type" value="Genomic_DNA"/>
</dbReference>
<reference evidence="1" key="1">
    <citation type="submission" date="2020-11" db="EMBL/GenBank/DDBJ databases">
        <authorList>
            <person name="Tran Van P."/>
        </authorList>
    </citation>
    <scope>NUCLEOTIDE SEQUENCE</scope>
</reference>
<dbReference type="AlphaFoldDB" id="A0A7R9G927"/>
<dbReference type="EMBL" id="OA882081">
    <property type="protein sequence ID" value="CAD7272556.1"/>
    <property type="molecule type" value="Genomic_DNA"/>
</dbReference>
<dbReference type="Proteomes" id="UP000678499">
    <property type="component" value="Unassembled WGS sequence"/>
</dbReference>
<organism evidence="1">
    <name type="scientific">Notodromas monacha</name>
    <dbReference type="NCBI Taxonomy" id="399045"/>
    <lineage>
        <taxon>Eukaryota</taxon>
        <taxon>Metazoa</taxon>
        <taxon>Ecdysozoa</taxon>
        <taxon>Arthropoda</taxon>
        <taxon>Crustacea</taxon>
        <taxon>Oligostraca</taxon>
        <taxon>Ostracoda</taxon>
        <taxon>Podocopa</taxon>
        <taxon>Podocopida</taxon>
        <taxon>Cypridocopina</taxon>
        <taxon>Cypridoidea</taxon>
        <taxon>Cyprididae</taxon>
        <taxon>Notodromas</taxon>
    </lineage>
</organism>
<protein>
    <submittedName>
        <fullName evidence="1">Uncharacterized protein</fullName>
    </submittedName>
</protein>
<evidence type="ECO:0000313" key="1">
    <source>
        <dbReference type="EMBL" id="CAD7272556.1"/>
    </source>
</evidence>
<proteinExistence type="predicted"/>
<accession>A0A7R9G927</accession>
<gene>
    <name evidence="1" type="ORF">NMOB1V02_LOCUS485</name>
</gene>
<name>A0A7R9G927_9CRUS</name>